<dbReference type="GO" id="GO:0043190">
    <property type="term" value="C:ATP-binding cassette (ABC) transporter complex"/>
    <property type="evidence" value="ECO:0007669"/>
    <property type="project" value="InterPro"/>
</dbReference>
<dbReference type="KEGG" id="halz:E5139_04765"/>
<reference evidence="7 8" key="2">
    <citation type="submission" date="2019-04" db="EMBL/GenBank/DDBJ databases">
        <authorList>
            <person name="Yang S."/>
            <person name="Wei W."/>
        </authorList>
    </citation>
    <scope>NUCLEOTIDE SEQUENCE [LARGE SCALE GENOMIC DNA]</scope>
    <source>
        <strain evidence="8">ZP60</strain>
    </source>
</reference>
<reference evidence="7 8" key="1">
    <citation type="submission" date="2019-04" db="EMBL/GenBank/DDBJ databases">
        <title>Complete genome sequence of Arthrobacter sp. ZXY-2 associated with effective atrazine degradation and salt adaptation.</title>
        <authorList>
            <person name="Zhao X."/>
        </authorList>
    </citation>
    <scope>NUCLEOTIDE SEQUENCE [LARGE SCALE GENOMIC DNA]</scope>
    <source>
        <strain evidence="8">ZP60</strain>
    </source>
</reference>
<evidence type="ECO:0000313" key="7">
    <source>
        <dbReference type="EMBL" id="QCD64983.1"/>
    </source>
</evidence>
<dbReference type="InterPro" id="IPR012809">
    <property type="entry name" value="ECF_CbiQ"/>
</dbReference>
<dbReference type="GeneID" id="8409794"/>
<evidence type="ECO:0000256" key="3">
    <source>
        <dbReference type="ARBA" id="ARBA00022692"/>
    </source>
</evidence>
<keyword evidence="4 6" id="KW-1133">Transmembrane helix</keyword>
<dbReference type="Proteomes" id="UP000297053">
    <property type="component" value="Chromosome"/>
</dbReference>
<evidence type="ECO:0000256" key="5">
    <source>
        <dbReference type="ARBA" id="ARBA00023136"/>
    </source>
</evidence>
<evidence type="ECO:0000256" key="2">
    <source>
        <dbReference type="ARBA" id="ARBA00022475"/>
    </source>
</evidence>
<keyword evidence="2" id="KW-1003">Cell membrane</keyword>
<feature type="transmembrane region" description="Helical" evidence="6">
    <location>
        <begin position="40"/>
        <end position="72"/>
    </location>
</feature>
<feature type="transmembrane region" description="Helical" evidence="6">
    <location>
        <begin position="158"/>
        <end position="177"/>
    </location>
</feature>
<dbReference type="OMA" id="EFIWLVE"/>
<keyword evidence="3 6" id="KW-0812">Transmembrane</keyword>
<evidence type="ECO:0000256" key="4">
    <source>
        <dbReference type="ARBA" id="ARBA00022989"/>
    </source>
</evidence>
<dbReference type="GO" id="GO:0006824">
    <property type="term" value="P:cobalt ion transport"/>
    <property type="evidence" value="ECO:0007669"/>
    <property type="project" value="InterPro"/>
</dbReference>
<dbReference type="PANTHER" id="PTHR34857">
    <property type="entry name" value="SLL0384 PROTEIN"/>
    <property type="match status" value="1"/>
</dbReference>
<evidence type="ECO:0000313" key="8">
    <source>
        <dbReference type="Proteomes" id="UP000297053"/>
    </source>
</evidence>
<dbReference type="InterPro" id="IPR051611">
    <property type="entry name" value="ECF_transporter_component"/>
</dbReference>
<comment type="subcellular location">
    <subcellularLocation>
        <location evidence="1">Cell membrane</location>
        <topology evidence="1">Multi-pass membrane protein</topology>
    </subcellularLocation>
</comment>
<dbReference type="InterPro" id="IPR003339">
    <property type="entry name" value="ABC/ECF_trnsptr_transmembrane"/>
</dbReference>
<name>A0A4D6KGF2_9EURY</name>
<dbReference type="GeneID" id="42178223"/>
<accession>A0A4D6KGF2</accession>
<organism evidence="7 8">
    <name type="scientific">Halomicrobium mukohataei</name>
    <dbReference type="NCBI Taxonomy" id="57705"/>
    <lineage>
        <taxon>Archaea</taxon>
        <taxon>Methanobacteriati</taxon>
        <taxon>Methanobacteriota</taxon>
        <taxon>Stenosarchaea group</taxon>
        <taxon>Halobacteria</taxon>
        <taxon>Halobacteriales</taxon>
        <taxon>Haloarculaceae</taxon>
        <taxon>Halomicrobium</taxon>
    </lineage>
</organism>
<dbReference type="EMBL" id="CP039375">
    <property type="protein sequence ID" value="QCD64983.1"/>
    <property type="molecule type" value="Genomic_DNA"/>
</dbReference>
<dbReference type="Pfam" id="PF02361">
    <property type="entry name" value="CbiQ"/>
    <property type="match status" value="1"/>
</dbReference>
<evidence type="ECO:0000256" key="6">
    <source>
        <dbReference type="SAM" id="Phobius"/>
    </source>
</evidence>
<proteinExistence type="predicted"/>
<sequence>MDALDRTVAAVSDEAQSFLVTTRTPRRDGFMQAVDPALKLVGVLSLLVVAVVTDDLAILCGLAALPMGLAIGSRIAPLRLGRRIAPPVLASAAVVAPQAVLQPGPTVAALGPLSLSATGLSYVAVFLVRVTASLALLSVLLLTTGFGPLVTALRRLRLPPLAITLLAVTYRSLLLFFRELERMAHARRSRTFSRGSLRSRWARSGSFLGTFLLRSLDRGERVQRAARARGGTRLRPYDRSGSPGRADAAFALLLVVVVVVRVIAA</sequence>
<protein>
    <submittedName>
        <fullName evidence="7">Cobalt ECF transporter T component CbiQ</fullName>
    </submittedName>
</protein>
<gene>
    <name evidence="7" type="primary">cbiQ</name>
    <name evidence="7" type="ORF">E5139_04765</name>
</gene>
<feature type="transmembrane region" description="Helical" evidence="6">
    <location>
        <begin position="107"/>
        <end position="127"/>
    </location>
</feature>
<dbReference type="RefSeq" id="WP_012807826.1">
    <property type="nucleotide sequence ID" value="NZ_CP039375.1"/>
</dbReference>
<keyword evidence="5 6" id="KW-0472">Membrane</keyword>
<dbReference type="NCBIfam" id="TIGR02454">
    <property type="entry name" value="ECF_T_CbiQ"/>
    <property type="match status" value="1"/>
</dbReference>
<feature type="transmembrane region" description="Helical" evidence="6">
    <location>
        <begin position="246"/>
        <end position="264"/>
    </location>
</feature>
<feature type="transmembrane region" description="Helical" evidence="6">
    <location>
        <begin position="134"/>
        <end position="152"/>
    </location>
</feature>
<dbReference type="PANTHER" id="PTHR34857:SF2">
    <property type="entry name" value="SLL0384 PROTEIN"/>
    <property type="match status" value="1"/>
</dbReference>
<evidence type="ECO:0000256" key="1">
    <source>
        <dbReference type="ARBA" id="ARBA00004651"/>
    </source>
</evidence>
<dbReference type="AlphaFoldDB" id="A0A4D6KGF2"/>
<dbReference type="CDD" id="cd16914">
    <property type="entry name" value="EcfT"/>
    <property type="match status" value="1"/>
</dbReference>